<dbReference type="EMBL" id="CP074676">
    <property type="protein sequence ID" value="QVL20178.1"/>
    <property type="molecule type" value="Genomic_DNA"/>
</dbReference>
<reference evidence="1 2" key="1">
    <citation type="journal article" date="2016" name="J. Hazard. Mater.">
        <title>A newly isolated Pseudomonas putida S-1 strain for batch-mode-propanethiol degradation and continuous treatment of propanethiol-containing waste gas.</title>
        <authorList>
            <person name="Chen D.Z."/>
            <person name="Sun Y.M."/>
            <person name="Han L.M."/>
            <person name="Chen J."/>
            <person name="Ye J.X."/>
            <person name="Chen J.M."/>
        </authorList>
    </citation>
    <scope>NUCLEOTIDE SEQUENCE [LARGE SCALE GENOMIC DNA]</scope>
    <source>
        <strain evidence="1 2">S-1</strain>
    </source>
</reference>
<sequence>MSHPKNSKTPLAAQLPLLRPMDFGAHEFEGDAVFRINADVNFMDGLTLAAGLTEGIHQLTHRLALAANLGEDIRVNELKALAFLADAANTLSRSAQVALEKWEVQP</sequence>
<keyword evidence="2" id="KW-1185">Reference proteome</keyword>
<gene>
    <name evidence="1" type="ORF">KH389_06180</name>
</gene>
<name>A0ABX8DVC0_9PSED</name>
<evidence type="ECO:0000313" key="1">
    <source>
        <dbReference type="EMBL" id="QVL20178.1"/>
    </source>
</evidence>
<organism evidence="1 2">
    <name type="scientific">Pseudomonas qingdaonensis</name>
    <dbReference type="NCBI Taxonomy" id="2056231"/>
    <lineage>
        <taxon>Bacteria</taxon>
        <taxon>Pseudomonadati</taxon>
        <taxon>Pseudomonadota</taxon>
        <taxon>Gammaproteobacteria</taxon>
        <taxon>Pseudomonadales</taxon>
        <taxon>Pseudomonadaceae</taxon>
        <taxon>Pseudomonas</taxon>
    </lineage>
</organism>
<evidence type="ECO:0008006" key="3">
    <source>
        <dbReference type="Google" id="ProtNLM"/>
    </source>
</evidence>
<proteinExistence type="predicted"/>
<dbReference type="Proteomes" id="UP000678154">
    <property type="component" value="Chromosome"/>
</dbReference>
<dbReference type="GeneID" id="87479821"/>
<evidence type="ECO:0000313" key="2">
    <source>
        <dbReference type="Proteomes" id="UP000678154"/>
    </source>
</evidence>
<accession>A0ABX8DVC0</accession>
<protein>
    <recommendedName>
        <fullName evidence="3">DUF3077 domain-containing protein</fullName>
    </recommendedName>
</protein>
<dbReference type="RefSeq" id="WP_213607044.1">
    <property type="nucleotide sequence ID" value="NZ_CP074676.1"/>
</dbReference>